<dbReference type="RefSeq" id="WP_122626553.1">
    <property type="nucleotide sequence ID" value="NZ_UPPP01000057.1"/>
</dbReference>
<evidence type="ECO:0000313" key="1">
    <source>
        <dbReference type="EMBL" id="VBB05563.1"/>
    </source>
</evidence>
<reference evidence="1 2" key="1">
    <citation type="submission" date="2018-06" db="EMBL/GenBank/DDBJ databases">
        <authorList>
            <person name="Strepis N."/>
        </authorList>
    </citation>
    <scope>NUCLEOTIDE SEQUENCE [LARGE SCALE GENOMIC DNA]</scope>
    <source>
        <strain evidence="1">LUCI</strain>
    </source>
</reference>
<accession>A0A498R5T6</accession>
<proteinExistence type="predicted"/>
<keyword evidence="2" id="KW-1185">Reference proteome</keyword>
<dbReference type="EMBL" id="UPPP01000057">
    <property type="protein sequence ID" value="VBB05563.1"/>
    <property type="molecule type" value="Genomic_DNA"/>
</dbReference>
<evidence type="ECO:0000313" key="2">
    <source>
        <dbReference type="Proteomes" id="UP000277811"/>
    </source>
</evidence>
<sequence>MRNAAMFLAIEGMSVKNPMFTTPPHPFYSVYAQDLATVMGMTIPATIRGNELTNTLLGYLRIPWGEETTLNYSALQEGWTYTWDVDQKTFAVTDANNAITLYRDIGSISALGVSWDVLTSAQFLIKTPAYLQWSVFLIAAKQDKKQNCKLVSYAWGEADHYLVTLFHAVYSFLVGWPTGVGGDAGLTQDDYSGIAVLSDCLLAKAKELVTAGGYPNNLQSGNRGICGSKAAVKRQSLLAMIESTLMIRLFAAKLLNGSDAVFEPWLLYKLFQWLGQAQPSESADKIFDLSPWWG</sequence>
<gene>
    <name evidence="1" type="ORF">LUCI_0773</name>
</gene>
<dbReference type="Proteomes" id="UP000277811">
    <property type="component" value="Unassembled WGS sequence"/>
</dbReference>
<dbReference type="OrthoDB" id="1683333at2"/>
<dbReference type="AlphaFoldDB" id="A0A498R5T6"/>
<protein>
    <submittedName>
        <fullName evidence="1">Uncharacterized protein</fullName>
    </submittedName>
</protein>
<organism evidence="1 2">
    <name type="scientific">Lucifera butyrica</name>
    <dbReference type="NCBI Taxonomy" id="1351585"/>
    <lineage>
        <taxon>Bacteria</taxon>
        <taxon>Bacillati</taxon>
        <taxon>Bacillota</taxon>
        <taxon>Negativicutes</taxon>
        <taxon>Veillonellales</taxon>
        <taxon>Veillonellaceae</taxon>
        <taxon>Lucifera</taxon>
    </lineage>
</organism>
<name>A0A498R5T6_9FIRM</name>